<reference evidence="2" key="1">
    <citation type="submission" date="2020-11" db="EMBL/GenBank/DDBJ databases">
        <authorList>
            <person name="Tran Van P."/>
        </authorList>
    </citation>
    <scope>NUCLEOTIDE SEQUENCE</scope>
</reference>
<evidence type="ECO:0000256" key="1">
    <source>
        <dbReference type="SAM" id="MobiDB-lite"/>
    </source>
</evidence>
<accession>A0A7R8WRZ2</accession>
<feature type="non-terminal residue" evidence="2">
    <location>
        <position position="1"/>
    </location>
</feature>
<feature type="compositionally biased region" description="Basic and acidic residues" evidence="1">
    <location>
        <begin position="20"/>
        <end position="32"/>
    </location>
</feature>
<protein>
    <submittedName>
        <fullName evidence="2">Uncharacterized protein</fullName>
    </submittedName>
</protein>
<feature type="compositionally biased region" description="Acidic residues" evidence="1">
    <location>
        <begin position="53"/>
        <end position="64"/>
    </location>
</feature>
<proteinExistence type="predicted"/>
<dbReference type="EMBL" id="OB667417">
    <property type="protein sequence ID" value="CAD7233975.1"/>
    <property type="molecule type" value="Genomic_DNA"/>
</dbReference>
<sequence length="101" mass="10781">MSLVPDYGSDSETSDQDEIAPPREESSNRDEVSETAPTKPRLPSATSLGFFGEIDEDDADEDQTGQEATTSRGGDVLPHAAKVLISSSKCDTFAIAVNNFD</sequence>
<dbReference type="AlphaFoldDB" id="A0A7R8WRZ2"/>
<name>A0A7R8WRZ2_9CRUS</name>
<organism evidence="2">
    <name type="scientific">Cyprideis torosa</name>
    <dbReference type="NCBI Taxonomy" id="163714"/>
    <lineage>
        <taxon>Eukaryota</taxon>
        <taxon>Metazoa</taxon>
        <taxon>Ecdysozoa</taxon>
        <taxon>Arthropoda</taxon>
        <taxon>Crustacea</taxon>
        <taxon>Oligostraca</taxon>
        <taxon>Ostracoda</taxon>
        <taxon>Podocopa</taxon>
        <taxon>Podocopida</taxon>
        <taxon>Cytherocopina</taxon>
        <taxon>Cytheroidea</taxon>
        <taxon>Cytherideidae</taxon>
        <taxon>Cyprideis</taxon>
    </lineage>
</organism>
<feature type="region of interest" description="Disordered" evidence="1">
    <location>
        <begin position="1"/>
        <end position="75"/>
    </location>
</feature>
<evidence type="ECO:0000313" key="2">
    <source>
        <dbReference type="EMBL" id="CAD7233975.1"/>
    </source>
</evidence>
<gene>
    <name evidence="2" type="ORF">CTOB1V02_LOCUS11793</name>
</gene>